<evidence type="ECO:0000259" key="1">
    <source>
        <dbReference type="Pfam" id="PF07883"/>
    </source>
</evidence>
<dbReference type="Proteomes" id="UP000613193">
    <property type="component" value="Unassembled WGS sequence"/>
</dbReference>
<dbReference type="AlphaFoldDB" id="A0A934PUJ0"/>
<dbReference type="InterPro" id="IPR013096">
    <property type="entry name" value="Cupin_2"/>
</dbReference>
<dbReference type="SUPFAM" id="SSF51182">
    <property type="entry name" value="RmlC-like cupins"/>
    <property type="match status" value="1"/>
</dbReference>
<evidence type="ECO:0000313" key="2">
    <source>
        <dbReference type="EMBL" id="MBK0379635.1"/>
    </source>
</evidence>
<protein>
    <submittedName>
        <fullName evidence="2">Cupin domain-containing protein</fullName>
    </submittedName>
</protein>
<dbReference type="PANTHER" id="PTHR36440">
    <property type="entry name" value="PUTATIVE (AFU_ORTHOLOGUE AFUA_8G07350)-RELATED"/>
    <property type="match status" value="1"/>
</dbReference>
<dbReference type="Gene3D" id="2.60.120.10">
    <property type="entry name" value="Jelly Rolls"/>
    <property type="match status" value="1"/>
</dbReference>
<reference evidence="2" key="1">
    <citation type="submission" date="2020-12" db="EMBL/GenBank/DDBJ databases">
        <title>Bacterial novel species Mucilaginibacter sp. SD-g isolated from soil.</title>
        <authorList>
            <person name="Jung H.-Y."/>
        </authorList>
    </citation>
    <scope>NUCLEOTIDE SEQUENCE</scope>
    <source>
        <strain evidence="2">SD-g</strain>
    </source>
</reference>
<keyword evidence="3" id="KW-1185">Reference proteome</keyword>
<dbReference type="InterPro" id="IPR014710">
    <property type="entry name" value="RmlC-like_jellyroll"/>
</dbReference>
<organism evidence="2 3">
    <name type="scientific">Mucilaginibacter segetis</name>
    <dbReference type="NCBI Taxonomy" id="2793071"/>
    <lineage>
        <taxon>Bacteria</taxon>
        <taxon>Pseudomonadati</taxon>
        <taxon>Bacteroidota</taxon>
        <taxon>Sphingobacteriia</taxon>
        <taxon>Sphingobacteriales</taxon>
        <taxon>Sphingobacteriaceae</taxon>
        <taxon>Mucilaginibacter</taxon>
    </lineage>
</organism>
<name>A0A934PUJ0_9SPHI</name>
<feature type="domain" description="Cupin type-2" evidence="1">
    <location>
        <begin position="45"/>
        <end position="114"/>
    </location>
</feature>
<dbReference type="InterPro" id="IPR011051">
    <property type="entry name" value="RmlC_Cupin_sf"/>
</dbReference>
<comment type="caution">
    <text evidence="2">The sequence shown here is derived from an EMBL/GenBank/DDBJ whole genome shotgun (WGS) entry which is preliminary data.</text>
</comment>
<dbReference type="InterPro" id="IPR053146">
    <property type="entry name" value="QDO-like"/>
</dbReference>
<dbReference type="Pfam" id="PF07883">
    <property type="entry name" value="Cupin_2"/>
    <property type="match status" value="1"/>
</dbReference>
<evidence type="ECO:0000313" key="3">
    <source>
        <dbReference type="Proteomes" id="UP000613193"/>
    </source>
</evidence>
<accession>A0A934PUJ0</accession>
<dbReference type="PANTHER" id="PTHR36440:SF1">
    <property type="entry name" value="PUTATIVE (AFU_ORTHOLOGUE AFUA_8G07350)-RELATED"/>
    <property type="match status" value="1"/>
</dbReference>
<gene>
    <name evidence="2" type="ORF">I5M19_09970</name>
</gene>
<proteinExistence type="predicted"/>
<sequence>MKNMRPTNIITIDPQAGTNLAVAGNNYRLLITGKETNGAFAMIDMLIPPGGGPGPHAHAGFQESFYVIDGEIVVRSETQTYIAKKGAFISISKGGAIHAFKNESARNAHILCVVVAAGLEEFFKEIGTPVAFGEFLPVPEMTPQVAEQLTSIANKYNQEIFPPDYLIK</sequence>
<dbReference type="EMBL" id="JAEHFW010000002">
    <property type="protein sequence ID" value="MBK0379635.1"/>
    <property type="molecule type" value="Genomic_DNA"/>
</dbReference>